<dbReference type="RefSeq" id="WP_262563623.1">
    <property type="nucleotide sequence ID" value="NZ_JAPFCC010000001.1"/>
</dbReference>
<proteinExistence type="predicted"/>
<dbReference type="Proteomes" id="UP001209854">
    <property type="component" value="Unassembled WGS sequence"/>
</dbReference>
<evidence type="ECO:0000313" key="2">
    <source>
        <dbReference type="Proteomes" id="UP001209854"/>
    </source>
</evidence>
<organism evidence="1 2">
    <name type="scientific">Endozoicomonas gorgoniicola</name>
    <dbReference type="NCBI Taxonomy" id="1234144"/>
    <lineage>
        <taxon>Bacteria</taxon>
        <taxon>Pseudomonadati</taxon>
        <taxon>Pseudomonadota</taxon>
        <taxon>Gammaproteobacteria</taxon>
        <taxon>Oceanospirillales</taxon>
        <taxon>Endozoicomonadaceae</taxon>
        <taxon>Endozoicomonas</taxon>
    </lineage>
</organism>
<comment type="caution">
    <text evidence="1">The sequence shown here is derived from an EMBL/GenBank/DDBJ whole genome shotgun (WGS) entry which is preliminary data.</text>
</comment>
<accession>A0ABT3MWX7</accession>
<sequence>MKVFSRAFAAIFIAIPSLILLLSALTVVADENGNEDIATLYHRLITEEFPDLDKAIQSVLSDTSLGQSNQQLNQVTIDVYKNWHGRFPNIKNTPVPEIADITHKAISPVGFEFLLKREVLPNTPDEWNQPDNHRVVSRFLYLLGVAMSENSQLAPVKKRLREFFSCDKDHCSEFAEAEVGNQHDPDNFLFLKFYTACLSSPSNNAQQLTELCQALSQKFVF</sequence>
<keyword evidence="2" id="KW-1185">Reference proteome</keyword>
<protein>
    <submittedName>
        <fullName evidence="1">Uncharacterized protein</fullName>
    </submittedName>
</protein>
<evidence type="ECO:0000313" key="1">
    <source>
        <dbReference type="EMBL" id="MCW7553884.1"/>
    </source>
</evidence>
<reference evidence="1 2" key="1">
    <citation type="submission" date="2022-10" db="EMBL/GenBank/DDBJ databases">
        <title>High-quality genome sequences of two octocoral-associated bacteria, Endozoicomonas euniceicola EF212 and Endozoicomonas gorgoniicola PS125.</title>
        <authorList>
            <person name="Chiou Y.-J."/>
            <person name="Chen Y.-H."/>
        </authorList>
    </citation>
    <scope>NUCLEOTIDE SEQUENCE [LARGE SCALE GENOMIC DNA]</scope>
    <source>
        <strain evidence="1 2">PS125</strain>
    </source>
</reference>
<dbReference type="EMBL" id="JAPFCC010000001">
    <property type="protein sequence ID" value="MCW7553884.1"/>
    <property type="molecule type" value="Genomic_DNA"/>
</dbReference>
<gene>
    <name evidence="1" type="ORF">NX722_14875</name>
</gene>
<name>A0ABT3MWX7_9GAMM</name>